<dbReference type="Pfam" id="PF00008">
    <property type="entry name" value="EGF"/>
    <property type="match status" value="1"/>
</dbReference>
<dbReference type="PROSITE" id="PS50026">
    <property type="entry name" value="EGF_3"/>
    <property type="match status" value="1"/>
</dbReference>
<dbReference type="PANTHER" id="PTHR24049">
    <property type="entry name" value="CRUMBS FAMILY MEMBER"/>
    <property type="match status" value="1"/>
</dbReference>
<feature type="signal peptide" evidence="8">
    <location>
        <begin position="1"/>
        <end position="21"/>
    </location>
</feature>
<dbReference type="AlphaFoldDB" id="A0A3B5MCN4"/>
<name>A0A3B5MCN4_9TELE</name>
<evidence type="ECO:0000313" key="11">
    <source>
        <dbReference type="Proteomes" id="UP000261380"/>
    </source>
</evidence>
<sequence>MAELIQLVHLVACLLHSLTLAKQINMQYGPCFNGGTCLEAVGGGYSCRCPDGFTGSNCEKRLDQCSSGPCANGTHPPSGTEPSLQPLILG</sequence>
<feature type="region of interest" description="Disordered" evidence="7">
    <location>
        <begin position="67"/>
        <end position="90"/>
    </location>
</feature>
<keyword evidence="1 6" id="KW-0245">EGF-like domain</keyword>
<keyword evidence="5" id="KW-0325">Glycoprotein</keyword>
<dbReference type="CDD" id="cd00054">
    <property type="entry name" value="EGF_CA"/>
    <property type="match status" value="1"/>
</dbReference>
<comment type="caution">
    <text evidence="6">Lacks conserved residue(s) required for the propagation of feature annotation.</text>
</comment>
<proteinExistence type="predicted"/>
<keyword evidence="4 6" id="KW-1015">Disulfide bond</keyword>
<feature type="chain" id="PRO_5017221568" description="EGF-like domain-containing protein" evidence="8">
    <location>
        <begin position="22"/>
        <end position="90"/>
    </location>
</feature>
<keyword evidence="3" id="KW-0677">Repeat</keyword>
<evidence type="ECO:0000256" key="5">
    <source>
        <dbReference type="ARBA" id="ARBA00023180"/>
    </source>
</evidence>
<accession>A0A3B5MCN4</accession>
<feature type="compositionally biased region" description="Polar residues" evidence="7">
    <location>
        <begin position="67"/>
        <end position="83"/>
    </location>
</feature>
<evidence type="ECO:0000256" key="6">
    <source>
        <dbReference type="PROSITE-ProRule" id="PRU00076"/>
    </source>
</evidence>
<dbReference type="FunFam" id="2.10.25.10:FF:000012">
    <property type="entry name" value="Delta-like protein"/>
    <property type="match status" value="1"/>
</dbReference>
<dbReference type="Proteomes" id="UP000261380">
    <property type="component" value="Unplaced"/>
</dbReference>
<dbReference type="InterPro" id="IPR051022">
    <property type="entry name" value="Notch_Cell-Fate_Det"/>
</dbReference>
<evidence type="ECO:0000256" key="3">
    <source>
        <dbReference type="ARBA" id="ARBA00022737"/>
    </source>
</evidence>
<feature type="disulfide bond" evidence="6">
    <location>
        <begin position="49"/>
        <end position="58"/>
    </location>
</feature>
<dbReference type="InterPro" id="IPR000742">
    <property type="entry name" value="EGF"/>
</dbReference>
<reference evidence="10" key="1">
    <citation type="submission" date="2025-08" db="UniProtKB">
        <authorList>
            <consortium name="Ensembl"/>
        </authorList>
    </citation>
    <scope>IDENTIFICATION</scope>
</reference>
<keyword evidence="11" id="KW-1185">Reference proteome</keyword>
<evidence type="ECO:0000256" key="8">
    <source>
        <dbReference type="SAM" id="SignalP"/>
    </source>
</evidence>
<reference evidence="10" key="2">
    <citation type="submission" date="2025-09" db="UniProtKB">
        <authorList>
            <consortium name="Ensembl"/>
        </authorList>
    </citation>
    <scope>IDENTIFICATION</scope>
</reference>
<evidence type="ECO:0000259" key="9">
    <source>
        <dbReference type="PROSITE" id="PS50026"/>
    </source>
</evidence>
<dbReference type="Ensembl" id="ENSXCOT00000017676.1">
    <property type="protein sequence ID" value="ENSXCOP00000017454.1"/>
    <property type="gene ID" value="ENSXCOG00000013166.1"/>
</dbReference>
<evidence type="ECO:0000256" key="2">
    <source>
        <dbReference type="ARBA" id="ARBA00022729"/>
    </source>
</evidence>
<evidence type="ECO:0000256" key="4">
    <source>
        <dbReference type="ARBA" id="ARBA00023157"/>
    </source>
</evidence>
<dbReference type="PROSITE" id="PS01186">
    <property type="entry name" value="EGF_2"/>
    <property type="match status" value="1"/>
</dbReference>
<dbReference type="Gene3D" id="2.10.25.10">
    <property type="entry name" value="Laminin"/>
    <property type="match status" value="1"/>
</dbReference>
<dbReference type="SMART" id="SM00181">
    <property type="entry name" value="EGF"/>
    <property type="match status" value="1"/>
</dbReference>
<dbReference type="PROSITE" id="PS00022">
    <property type="entry name" value="EGF_1"/>
    <property type="match status" value="1"/>
</dbReference>
<dbReference type="STRING" id="32473.ENSXCOP00000017454"/>
<evidence type="ECO:0000313" key="10">
    <source>
        <dbReference type="Ensembl" id="ENSXCOP00000017454.1"/>
    </source>
</evidence>
<feature type="domain" description="EGF-like" evidence="9">
    <location>
        <begin position="22"/>
        <end position="59"/>
    </location>
</feature>
<keyword evidence="2 8" id="KW-0732">Signal</keyword>
<dbReference type="GeneTree" id="ENSGT01110000271528"/>
<protein>
    <recommendedName>
        <fullName evidence="9">EGF-like domain-containing protein</fullName>
    </recommendedName>
</protein>
<evidence type="ECO:0000256" key="7">
    <source>
        <dbReference type="SAM" id="MobiDB-lite"/>
    </source>
</evidence>
<evidence type="ECO:0000256" key="1">
    <source>
        <dbReference type="ARBA" id="ARBA00022536"/>
    </source>
</evidence>
<dbReference type="SUPFAM" id="SSF57196">
    <property type="entry name" value="EGF/Laminin"/>
    <property type="match status" value="1"/>
</dbReference>
<organism evidence="10 11">
    <name type="scientific">Xiphophorus couchianus</name>
    <name type="common">Monterrey platyfish</name>
    <dbReference type="NCBI Taxonomy" id="32473"/>
    <lineage>
        <taxon>Eukaryota</taxon>
        <taxon>Metazoa</taxon>
        <taxon>Chordata</taxon>
        <taxon>Craniata</taxon>
        <taxon>Vertebrata</taxon>
        <taxon>Euteleostomi</taxon>
        <taxon>Actinopterygii</taxon>
        <taxon>Neopterygii</taxon>
        <taxon>Teleostei</taxon>
        <taxon>Neoteleostei</taxon>
        <taxon>Acanthomorphata</taxon>
        <taxon>Ovalentaria</taxon>
        <taxon>Atherinomorphae</taxon>
        <taxon>Cyprinodontiformes</taxon>
        <taxon>Poeciliidae</taxon>
        <taxon>Poeciliinae</taxon>
        <taxon>Xiphophorus</taxon>
    </lineage>
</organism>